<organism evidence="2">
    <name type="scientific">Caenorhabditis brenneri</name>
    <name type="common">Nematode worm</name>
    <dbReference type="NCBI Taxonomy" id="135651"/>
    <lineage>
        <taxon>Eukaryota</taxon>
        <taxon>Metazoa</taxon>
        <taxon>Ecdysozoa</taxon>
        <taxon>Nematoda</taxon>
        <taxon>Chromadorea</taxon>
        <taxon>Rhabditida</taxon>
        <taxon>Rhabditina</taxon>
        <taxon>Rhabditomorpha</taxon>
        <taxon>Rhabditoidea</taxon>
        <taxon>Rhabditidae</taxon>
        <taxon>Peloderinae</taxon>
        <taxon>Caenorhabditis</taxon>
    </lineage>
</organism>
<dbReference type="OrthoDB" id="433501at2759"/>
<evidence type="ECO:0000313" key="1">
    <source>
        <dbReference type="EMBL" id="EGT40596.1"/>
    </source>
</evidence>
<reference evidence="2" key="1">
    <citation type="submission" date="2011-07" db="EMBL/GenBank/DDBJ databases">
        <authorList>
            <consortium name="Caenorhabditis brenneri Sequencing and Analysis Consortium"/>
            <person name="Wilson R.K."/>
        </authorList>
    </citation>
    <scope>NUCLEOTIDE SEQUENCE [LARGE SCALE GENOMIC DNA]</scope>
    <source>
        <strain evidence="2">PB2801</strain>
    </source>
</reference>
<dbReference type="EMBL" id="GL379788">
    <property type="protein sequence ID" value="EGT40596.1"/>
    <property type="molecule type" value="Genomic_DNA"/>
</dbReference>
<dbReference type="GO" id="GO:0031462">
    <property type="term" value="C:Cul2-RING ubiquitin ligase complex"/>
    <property type="evidence" value="ECO:0007669"/>
    <property type="project" value="TreeGrafter"/>
</dbReference>
<accession>G0MBI1</accession>
<dbReference type="Gene3D" id="3.80.10.10">
    <property type="entry name" value="Ribonuclease Inhibitor"/>
    <property type="match status" value="1"/>
</dbReference>
<dbReference type="PANTHER" id="PTHR12904">
    <property type="match status" value="1"/>
</dbReference>
<dbReference type="eggNOG" id="KOG3665">
    <property type="taxonomic scope" value="Eukaryota"/>
</dbReference>
<dbReference type="InterPro" id="IPR051341">
    <property type="entry name" value="Zyg-11_UBL_adapter"/>
</dbReference>
<keyword evidence="2" id="KW-1185">Reference proteome</keyword>
<dbReference type="InParanoid" id="G0MBI1"/>
<name>G0MBI1_CAEBE</name>
<dbReference type="InterPro" id="IPR032675">
    <property type="entry name" value="LRR_dom_sf"/>
</dbReference>
<evidence type="ECO:0000313" key="2">
    <source>
        <dbReference type="Proteomes" id="UP000008068"/>
    </source>
</evidence>
<dbReference type="HOGENOM" id="CLU_054450_0_0_1"/>
<dbReference type="Proteomes" id="UP000008068">
    <property type="component" value="Unassembled WGS sequence"/>
</dbReference>
<sequence>MFPNLEALNICKIKMYDADFASLCNDFPNLRTLNISGTKIKNLHGLAKLQKLEYLNIDGLLFETKEDIKDLFELKRLKHLAIGYIKWEEHEGEDTPELTTLMVNELEAVIRDFKLGRRVLPYPVALFLAKLPKIMDQDSLNVDKLRVLNMILMYWGHHLKRHTRHNHVILKNLYEGVSRLTGITENFNADKICSLTMRSIIYGGGFHEWEQLCAVIMDSLMDRMDLSSEYYKNINFRKLHETLTTMKNSARLLPESRASAASVLRFVELFM</sequence>
<proteinExistence type="predicted"/>
<dbReference type="PROSITE" id="PS51450">
    <property type="entry name" value="LRR"/>
    <property type="match status" value="1"/>
</dbReference>
<protein>
    <submittedName>
        <fullName evidence="1">Uncharacterized protein</fullName>
    </submittedName>
</protein>
<dbReference type="SUPFAM" id="SSF52047">
    <property type="entry name" value="RNI-like"/>
    <property type="match status" value="1"/>
</dbReference>
<dbReference type="AlphaFoldDB" id="G0MBI1"/>
<dbReference type="PANTHER" id="PTHR12904:SF28">
    <property type="entry name" value="ATP SYNTHASE SUBUNIT ALPHA-RELATED"/>
    <property type="match status" value="1"/>
</dbReference>
<dbReference type="InterPro" id="IPR001611">
    <property type="entry name" value="Leu-rich_rpt"/>
</dbReference>
<gene>
    <name evidence="1" type="ORF">CAEBREN_12172</name>
</gene>